<reference evidence="2" key="1">
    <citation type="submission" date="2021-01" db="EMBL/GenBank/DDBJ databases">
        <authorList>
            <person name="Corre E."/>
            <person name="Pelletier E."/>
            <person name="Niang G."/>
            <person name="Scheremetjew M."/>
            <person name="Finn R."/>
            <person name="Kale V."/>
            <person name="Holt S."/>
            <person name="Cochrane G."/>
            <person name="Meng A."/>
            <person name="Brown T."/>
            <person name="Cohen L."/>
        </authorList>
    </citation>
    <scope>NUCLEOTIDE SEQUENCE</scope>
    <source>
        <strain evidence="2">CCMP 769</strain>
    </source>
</reference>
<name>A0A7S2ZM52_9RHOD</name>
<gene>
    <name evidence="2" type="ORF">RMAR00112_LOCUS11338</name>
</gene>
<protein>
    <recommendedName>
        <fullName evidence="1">DUF1995 domain-containing protein</fullName>
    </recommendedName>
</protein>
<evidence type="ECO:0000259" key="1">
    <source>
        <dbReference type="Pfam" id="PF09353"/>
    </source>
</evidence>
<dbReference type="AlphaFoldDB" id="A0A7S2ZM52"/>
<dbReference type="InterPro" id="IPR018962">
    <property type="entry name" value="DUF1995"/>
</dbReference>
<evidence type="ECO:0000313" key="2">
    <source>
        <dbReference type="EMBL" id="CAE0043367.1"/>
    </source>
</evidence>
<dbReference type="EMBL" id="HBHW01014601">
    <property type="protein sequence ID" value="CAE0043367.1"/>
    <property type="molecule type" value="Transcribed_RNA"/>
</dbReference>
<sequence length="279" mass="30437">MGFVGNIGKCGGVGSLRGSRGGVCGTRQAAAHGIRMMCEDSASMKEVELSQAVVGSAGSAAVSLPDSMQDSMVRAKGAFDSAYEQGYRRIIIEVDLSLGDETYTNLRNTLPLLKEFAKETFGTGTGLAIVFPDAGTAALSERDWTDLPNALYENFQRNRVDDSIDAVILAAPGAIESSEMGEFIDRISPLFLESAKPVIIFNPDLVDMGVTGMSLTARDLRERVLKPFETVFYLKTLPWGAVYRCYPSKWTVWKEDAEAEGGFRYRSRRPQVPSQSEYG</sequence>
<dbReference type="InterPro" id="IPR053021">
    <property type="entry name" value="Chloroplast_ADK"/>
</dbReference>
<organism evidence="2">
    <name type="scientific">Rhodosorus marinus</name>
    <dbReference type="NCBI Taxonomy" id="101924"/>
    <lineage>
        <taxon>Eukaryota</taxon>
        <taxon>Rhodophyta</taxon>
        <taxon>Stylonematophyceae</taxon>
        <taxon>Stylonematales</taxon>
        <taxon>Stylonemataceae</taxon>
        <taxon>Rhodosorus</taxon>
    </lineage>
</organism>
<proteinExistence type="predicted"/>
<feature type="domain" description="DUF1995" evidence="1">
    <location>
        <begin position="65"/>
        <end position="277"/>
    </location>
</feature>
<dbReference type="PANTHER" id="PTHR35509">
    <property type="entry name" value="DOMAIN PROTEIN, PUTATIVE (DUF1995)-RELATED"/>
    <property type="match status" value="1"/>
</dbReference>
<dbReference type="PANTHER" id="PTHR35509:SF1">
    <property type="entry name" value="DOMAIN PROTEIN, PUTATIVE (DUF1995)-RELATED"/>
    <property type="match status" value="1"/>
</dbReference>
<accession>A0A7S2ZM52</accession>
<dbReference type="Pfam" id="PF09353">
    <property type="entry name" value="DUF1995"/>
    <property type="match status" value="1"/>
</dbReference>